<keyword evidence="2" id="KW-1185">Reference proteome</keyword>
<dbReference type="RefSeq" id="WP_205498998.1">
    <property type="nucleotide sequence ID" value="NZ_CP148066.1"/>
</dbReference>
<reference evidence="1" key="1">
    <citation type="submission" date="2024-03" db="EMBL/GenBank/DDBJ databases">
        <title>Complete genome sequence of Mycoplasma gypis type strain B1/T1.</title>
        <authorList>
            <person name="Spergser J."/>
        </authorList>
    </citation>
    <scope>NUCLEOTIDE SEQUENCE [LARGE SCALE GENOMIC DNA]</scope>
    <source>
        <strain evidence="1">B1/T1</strain>
    </source>
</reference>
<gene>
    <name evidence="1" type="ORF">WG616_01130</name>
</gene>
<dbReference type="EMBL" id="CP148066">
    <property type="protein sequence ID" value="WXL28620.1"/>
    <property type="molecule type" value="Genomic_DNA"/>
</dbReference>
<protein>
    <submittedName>
        <fullName evidence="1">Uncharacterized protein</fullName>
    </submittedName>
</protein>
<organism evidence="1 2">
    <name type="scientific">[Mycoplasma] gypis</name>
    <dbReference type="NCBI Taxonomy" id="92404"/>
    <lineage>
        <taxon>Bacteria</taxon>
        <taxon>Bacillati</taxon>
        <taxon>Mycoplasmatota</taxon>
        <taxon>Mycoplasmoidales</taxon>
        <taxon>Metamycoplasmataceae</taxon>
        <taxon>Metamycoplasma</taxon>
    </lineage>
</organism>
<sequence length="196" mass="22499">MSINYPQDWNQRAKEIAQNSIKLKEGEYKAIIDTAYVGYDDKGGYEVVKINYIIQQPEEFKYKKIARTYVLDSSYPNPKKVLIDRDQFDSLISGLGKIYTSKETLIKALDEIKGRGVIITVSTQKNNPNYFNYYIKALPTQPKQIKALAPNFSTQPQPNQQTYVQSQPQPNSAQSWVNSLDDINNISDDPNEIFEF</sequence>
<evidence type="ECO:0000313" key="1">
    <source>
        <dbReference type="EMBL" id="WXL28620.1"/>
    </source>
</evidence>
<evidence type="ECO:0000313" key="2">
    <source>
        <dbReference type="Proteomes" id="UP001460679"/>
    </source>
</evidence>
<dbReference type="Proteomes" id="UP001460679">
    <property type="component" value="Chromosome"/>
</dbReference>
<name>A0ABZ2RNL2_9BACT</name>
<accession>A0ABZ2RNL2</accession>
<proteinExistence type="predicted"/>